<dbReference type="Gene3D" id="3.60.21.10">
    <property type="match status" value="1"/>
</dbReference>
<dbReference type="SUPFAM" id="SSF56300">
    <property type="entry name" value="Metallo-dependent phosphatases"/>
    <property type="match status" value="1"/>
</dbReference>
<protein>
    <recommendedName>
        <fullName evidence="2">Phosphoesterase</fullName>
        <ecNumber evidence="2">3.1.4.-</ecNumber>
    </recommendedName>
</protein>
<gene>
    <name evidence="4" type="ORF">SAMN02745110_00474</name>
</gene>
<dbReference type="GO" id="GO:0016787">
    <property type="term" value="F:hydrolase activity"/>
    <property type="evidence" value="ECO:0007669"/>
    <property type="project" value="UniProtKB-UniRule"/>
</dbReference>
<proteinExistence type="inferred from homology"/>
<reference evidence="4 5" key="1">
    <citation type="submission" date="2017-02" db="EMBL/GenBank/DDBJ databases">
        <authorList>
            <person name="Peterson S.W."/>
        </authorList>
    </citation>
    <scope>NUCLEOTIDE SEQUENCE [LARGE SCALE GENOMIC DNA]</scope>
    <source>
        <strain evidence="4 5">ATCC 17233</strain>
    </source>
</reference>
<dbReference type="EC" id="3.1.4.-" evidence="2"/>
<evidence type="ECO:0000313" key="5">
    <source>
        <dbReference type="Proteomes" id="UP000189857"/>
    </source>
</evidence>
<sequence>MEKKRILIISDSHRHTENVEKAIKKSGPFDMLIHLGDIEDDTEKIKQSAGCPCYFVRGNCDLDYKLQECQIINLLPHRIFAVHGHKYAVRGDTFRLEYAAREVGCDIALFGHTHVPYFYDGRETEYKMVVLNPGSCSLPRQADGKKTYVVMTADEEGNLSFEFCHI</sequence>
<dbReference type="NCBIfam" id="TIGR00040">
    <property type="entry name" value="yfcE"/>
    <property type="match status" value="1"/>
</dbReference>
<comment type="similarity">
    <text evidence="1 2">Belongs to the metallophosphoesterase superfamily. YfcE family.</text>
</comment>
<dbReference type="InterPro" id="IPR029052">
    <property type="entry name" value="Metallo-depent_PP-like"/>
</dbReference>
<evidence type="ECO:0000259" key="3">
    <source>
        <dbReference type="Pfam" id="PF12850"/>
    </source>
</evidence>
<evidence type="ECO:0000313" key="4">
    <source>
        <dbReference type="EMBL" id="SJZ43606.1"/>
    </source>
</evidence>
<dbReference type="Pfam" id="PF12850">
    <property type="entry name" value="Metallophos_2"/>
    <property type="match status" value="1"/>
</dbReference>
<keyword evidence="5" id="KW-1185">Reference proteome</keyword>
<evidence type="ECO:0000256" key="2">
    <source>
        <dbReference type="RuleBase" id="RU362039"/>
    </source>
</evidence>
<dbReference type="InterPro" id="IPR024654">
    <property type="entry name" value="Calcineurin-like_PHP_lpxH"/>
</dbReference>
<dbReference type="Proteomes" id="UP000189857">
    <property type="component" value="Unassembled WGS sequence"/>
</dbReference>
<evidence type="ECO:0000256" key="1">
    <source>
        <dbReference type="ARBA" id="ARBA00008950"/>
    </source>
</evidence>
<name>A0A1T4KMH3_9FIRM</name>
<dbReference type="InterPro" id="IPR000979">
    <property type="entry name" value="Phosphodiesterase_MJ0936/Vps29"/>
</dbReference>
<dbReference type="GO" id="GO:0046872">
    <property type="term" value="F:metal ion binding"/>
    <property type="evidence" value="ECO:0007669"/>
    <property type="project" value="UniProtKB-KW"/>
</dbReference>
<organism evidence="4 5">
    <name type="scientific">Eubacterium ruminantium</name>
    <dbReference type="NCBI Taxonomy" id="42322"/>
    <lineage>
        <taxon>Bacteria</taxon>
        <taxon>Bacillati</taxon>
        <taxon>Bacillota</taxon>
        <taxon>Clostridia</taxon>
        <taxon>Eubacteriales</taxon>
        <taxon>Eubacteriaceae</taxon>
        <taxon>Eubacterium</taxon>
    </lineage>
</organism>
<dbReference type="RefSeq" id="WP_159444054.1">
    <property type="nucleotide sequence ID" value="NZ_CAJOJK010000001.1"/>
</dbReference>
<dbReference type="PANTHER" id="PTHR11124">
    <property type="entry name" value="VACUOLAR SORTING PROTEIN VPS29"/>
    <property type="match status" value="1"/>
</dbReference>
<dbReference type="EMBL" id="FUXA01000004">
    <property type="protein sequence ID" value="SJZ43606.1"/>
    <property type="molecule type" value="Genomic_DNA"/>
</dbReference>
<keyword evidence="2" id="KW-0479">Metal-binding</keyword>
<feature type="domain" description="Calcineurin-like phosphoesterase" evidence="3">
    <location>
        <begin position="5"/>
        <end position="155"/>
    </location>
</feature>
<dbReference type="AlphaFoldDB" id="A0A1T4KMH3"/>
<comment type="cofactor">
    <cofactor evidence="2">
        <name>a divalent metal cation</name>
        <dbReference type="ChEBI" id="CHEBI:60240"/>
    </cofactor>
</comment>
<accession>A0A1T4KMH3</accession>